<dbReference type="SUPFAM" id="SSF48452">
    <property type="entry name" value="TPR-like"/>
    <property type="match status" value="1"/>
</dbReference>
<reference evidence="2" key="1">
    <citation type="journal article" date="2015" name="Nature">
        <title>Complex archaea that bridge the gap between prokaryotes and eukaryotes.</title>
        <authorList>
            <person name="Spang A."/>
            <person name="Saw J.H."/>
            <person name="Jorgensen S.L."/>
            <person name="Zaremba-Niedzwiedzka K."/>
            <person name="Martijn J."/>
            <person name="Lind A.E."/>
            <person name="van Eijk R."/>
            <person name="Schleper C."/>
            <person name="Guy L."/>
            <person name="Ettema T.J."/>
        </authorList>
    </citation>
    <scope>NUCLEOTIDE SEQUENCE</scope>
</reference>
<feature type="transmembrane region" description="Helical" evidence="1">
    <location>
        <begin position="5"/>
        <end position="23"/>
    </location>
</feature>
<gene>
    <name evidence="2" type="ORF">LCGC14_2846800</name>
</gene>
<dbReference type="InterPro" id="IPR011990">
    <property type="entry name" value="TPR-like_helical_dom_sf"/>
</dbReference>
<evidence type="ECO:0000256" key="1">
    <source>
        <dbReference type="SAM" id="Phobius"/>
    </source>
</evidence>
<proteinExistence type="predicted"/>
<name>A0A0F9AHY3_9ZZZZ</name>
<dbReference type="EMBL" id="LAZR01054643">
    <property type="protein sequence ID" value="KKK78114.1"/>
    <property type="molecule type" value="Genomic_DNA"/>
</dbReference>
<dbReference type="AlphaFoldDB" id="A0A0F9AHY3"/>
<keyword evidence="1" id="KW-1133">Transmembrane helix</keyword>
<keyword evidence="1" id="KW-0812">Transmembrane</keyword>
<dbReference type="Gene3D" id="1.25.40.10">
    <property type="entry name" value="Tetratricopeptide repeat domain"/>
    <property type="match status" value="1"/>
</dbReference>
<evidence type="ECO:0008006" key="3">
    <source>
        <dbReference type="Google" id="ProtNLM"/>
    </source>
</evidence>
<keyword evidence="1" id="KW-0472">Membrane</keyword>
<organism evidence="2">
    <name type="scientific">marine sediment metagenome</name>
    <dbReference type="NCBI Taxonomy" id="412755"/>
    <lineage>
        <taxon>unclassified sequences</taxon>
        <taxon>metagenomes</taxon>
        <taxon>ecological metagenomes</taxon>
    </lineage>
</organism>
<protein>
    <recommendedName>
        <fullName evidence="3">Outer membrane lipoprotein BamD-like domain-containing protein</fullName>
    </recommendedName>
</protein>
<sequence length="88" mass="10567">MRKRIIIFFLILIILVLIPIIIFPRNSSIEDAQFKLAITLFKKNQYRNSITEFDRLLNEVKTKKYRDASHYYIGNAYFSLKEYSNSEK</sequence>
<comment type="caution">
    <text evidence="2">The sequence shown here is derived from an EMBL/GenBank/DDBJ whole genome shotgun (WGS) entry which is preliminary data.</text>
</comment>
<feature type="non-terminal residue" evidence="2">
    <location>
        <position position="88"/>
    </location>
</feature>
<accession>A0A0F9AHY3</accession>
<evidence type="ECO:0000313" key="2">
    <source>
        <dbReference type="EMBL" id="KKK78114.1"/>
    </source>
</evidence>